<feature type="non-terminal residue" evidence="1">
    <location>
        <position position="1"/>
    </location>
</feature>
<accession>A0A401U3J5</accession>
<feature type="non-terminal residue" evidence="1">
    <location>
        <position position="176"/>
    </location>
</feature>
<reference evidence="1 2" key="1">
    <citation type="journal article" date="2018" name="Nat. Ecol. Evol.">
        <title>Shark genomes provide insights into elasmobranch evolution and the origin of vertebrates.</title>
        <authorList>
            <person name="Hara Y"/>
            <person name="Yamaguchi K"/>
            <person name="Onimaru K"/>
            <person name="Kadota M"/>
            <person name="Koyanagi M"/>
            <person name="Keeley SD"/>
            <person name="Tatsumi K"/>
            <person name="Tanaka K"/>
            <person name="Motone F"/>
            <person name="Kageyama Y"/>
            <person name="Nozu R"/>
            <person name="Adachi N"/>
            <person name="Nishimura O"/>
            <person name="Nakagawa R"/>
            <person name="Tanegashima C"/>
            <person name="Kiyatake I"/>
            <person name="Matsumoto R"/>
            <person name="Murakumo K"/>
            <person name="Nishida K"/>
            <person name="Terakita A"/>
            <person name="Kuratani S"/>
            <person name="Sato K"/>
            <person name="Hyodo S Kuraku.S."/>
        </authorList>
    </citation>
    <scope>NUCLEOTIDE SEQUENCE [LARGE SCALE GENOMIC DNA]</scope>
</reference>
<dbReference type="GO" id="GO:0015562">
    <property type="term" value="F:efflux transmembrane transporter activity"/>
    <property type="evidence" value="ECO:0007669"/>
    <property type="project" value="InterPro"/>
</dbReference>
<evidence type="ECO:0000313" key="2">
    <source>
        <dbReference type="Proteomes" id="UP000287033"/>
    </source>
</evidence>
<evidence type="ECO:0008006" key="3">
    <source>
        <dbReference type="Google" id="ProtNLM"/>
    </source>
</evidence>
<dbReference type="SUPFAM" id="SSF56954">
    <property type="entry name" value="Outer membrane efflux proteins (OEP)"/>
    <property type="match status" value="1"/>
</dbReference>
<dbReference type="PANTHER" id="PTHR30203:SF33">
    <property type="entry name" value="BLR4455 PROTEIN"/>
    <property type="match status" value="1"/>
</dbReference>
<dbReference type="Gene3D" id="1.20.1600.10">
    <property type="entry name" value="Outer membrane efflux proteins (OEP)"/>
    <property type="match status" value="1"/>
</dbReference>
<gene>
    <name evidence="1" type="ORF">chiPu_0033429</name>
</gene>
<sequence>AGCILTQDIPDPALDVPQGYKAARLGRPGDALPTLDWWRGFRSSELTQLMEEAQTVNLDIAAAVARFRQADALARQASAALLPTVNLNGSETYSRTSGSSASGLTNGGREVVNYNASLSASYQLDFWGQNRDAAQAAEETAVANRFDREVVALTTLTSVANAYFTVLATQDRLRTA</sequence>
<dbReference type="PANTHER" id="PTHR30203">
    <property type="entry name" value="OUTER MEMBRANE CATION EFFLUX PROTEIN"/>
    <property type="match status" value="1"/>
</dbReference>
<keyword evidence="2" id="KW-1185">Reference proteome</keyword>
<dbReference type="EMBL" id="BEZZ01262424">
    <property type="protein sequence ID" value="GCC49451.1"/>
    <property type="molecule type" value="Genomic_DNA"/>
</dbReference>
<dbReference type="InterPro" id="IPR010131">
    <property type="entry name" value="MdtP/NodT-like"/>
</dbReference>
<name>A0A401U3J5_CHIPU</name>
<organism evidence="1 2">
    <name type="scientific">Chiloscyllium punctatum</name>
    <name type="common">Brownbanded bambooshark</name>
    <name type="synonym">Hemiscyllium punctatum</name>
    <dbReference type="NCBI Taxonomy" id="137246"/>
    <lineage>
        <taxon>Eukaryota</taxon>
        <taxon>Metazoa</taxon>
        <taxon>Chordata</taxon>
        <taxon>Craniata</taxon>
        <taxon>Vertebrata</taxon>
        <taxon>Chondrichthyes</taxon>
        <taxon>Elasmobranchii</taxon>
        <taxon>Galeomorphii</taxon>
        <taxon>Galeoidea</taxon>
        <taxon>Orectolobiformes</taxon>
        <taxon>Hemiscylliidae</taxon>
        <taxon>Chiloscyllium</taxon>
    </lineage>
</organism>
<dbReference type="InterPro" id="IPR003423">
    <property type="entry name" value="OMP_efflux"/>
</dbReference>
<comment type="caution">
    <text evidence="1">The sequence shown here is derived from an EMBL/GenBank/DDBJ whole genome shotgun (WGS) entry which is preliminary data.</text>
</comment>
<protein>
    <recommendedName>
        <fullName evidence="3">RND transporter</fullName>
    </recommendedName>
</protein>
<proteinExistence type="predicted"/>
<dbReference type="AlphaFoldDB" id="A0A401U3J5"/>
<dbReference type="Proteomes" id="UP000287033">
    <property type="component" value="Unassembled WGS sequence"/>
</dbReference>
<dbReference type="Pfam" id="PF02321">
    <property type="entry name" value="OEP"/>
    <property type="match status" value="1"/>
</dbReference>
<evidence type="ECO:0000313" key="1">
    <source>
        <dbReference type="EMBL" id="GCC49451.1"/>
    </source>
</evidence>